<dbReference type="STRING" id="158190.SpiGrapes_1932"/>
<dbReference type="EMBL" id="CP003155">
    <property type="protein sequence ID" value="AEV29725.1"/>
    <property type="molecule type" value="Genomic_DNA"/>
</dbReference>
<name>G8QYU8_SPHPG</name>
<evidence type="ECO:0000313" key="2">
    <source>
        <dbReference type="Proteomes" id="UP000005632"/>
    </source>
</evidence>
<dbReference type="KEGG" id="sgp:SpiGrapes_1932"/>
<evidence type="ECO:0000313" key="1">
    <source>
        <dbReference type="EMBL" id="AEV29725.1"/>
    </source>
</evidence>
<dbReference type="HOGENOM" id="CLU_1814584_0_0_12"/>
<dbReference type="AlphaFoldDB" id="G8QYU8"/>
<protein>
    <submittedName>
        <fullName evidence="1">Uncharacterized protein</fullName>
    </submittedName>
</protein>
<keyword evidence="2" id="KW-1185">Reference proteome</keyword>
<accession>G8QYU8</accession>
<dbReference type="Proteomes" id="UP000005632">
    <property type="component" value="Chromosome"/>
</dbReference>
<organism evidence="1 2">
    <name type="scientific">Sphaerochaeta pleomorpha (strain ATCC BAA-1885 / DSM 22778 / Grapes)</name>
    <dbReference type="NCBI Taxonomy" id="158190"/>
    <lineage>
        <taxon>Bacteria</taxon>
        <taxon>Pseudomonadati</taxon>
        <taxon>Spirochaetota</taxon>
        <taxon>Spirochaetia</taxon>
        <taxon>Spirochaetales</taxon>
        <taxon>Sphaerochaetaceae</taxon>
        <taxon>Sphaerochaeta</taxon>
    </lineage>
</organism>
<gene>
    <name evidence="1" type="ordered locus">SpiGrapes_1932</name>
</gene>
<proteinExistence type="predicted"/>
<dbReference type="RefSeq" id="WP_014270568.1">
    <property type="nucleotide sequence ID" value="NC_016633.1"/>
</dbReference>
<sequence>MENNTPMILHLFQEMPYILDSENAKTLFQAYGTMLERIDRSAIGSEACIALSSVLTVLFSGHQDPPDEVTKLAIEQGKTIPERKKDWAIEPGDYNFVQLPFTPTAEQIEEELQPLLERQACDGCSTIYIRMIKENLLEVIVQVIWAV</sequence>
<reference evidence="1 2" key="1">
    <citation type="submission" date="2011-11" db="EMBL/GenBank/DDBJ databases">
        <title>Complete sequence of Spirochaeta sp. grapes.</title>
        <authorList>
            <consortium name="US DOE Joint Genome Institute"/>
            <person name="Lucas S."/>
            <person name="Han J."/>
            <person name="Lapidus A."/>
            <person name="Cheng J.-F."/>
            <person name="Goodwin L."/>
            <person name="Pitluck S."/>
            <person name="Peters L."/>
            <person name="Ovchinnikova G."/>
            <person name="Munk A.C."/>
            <person name="Detter J.C."/>
            <person name="Han C."/>
            <person name="Tapia R."/>
            <person name="Land M."/>
            <person name="Hauser L."/>
            <person name="Kyrpides N."/>
            <person name="Ivanova N."/>
            <person name="Pagani I."/>
            <person name="Ritalahtilisa K."/>
            <person name="Loeffler F."/>
            <person name="Woyke T."/>
        </authorList>
    </citation>
    <scope>NUCLEOTIDE SEQUENCE [LARGE SCALE GENOMIC DNA]</scope>
    <source>
        <strain evidence="2">ATCC BAA-1885 / DSM 22778 / Grapes</strain>
    </source>
</reference>